<reference evidence="1" key="1">
    <citation type="journal article" date="1999" name="Methods Enzymol.">
        <title>High-efficiency full-length cDNA cloning.</title>
        <authorList>
            <person name="Carninci P."/>
            <person name="Hayashizaki Y."/>
        </authorList>
    </citation>
    <scope>NUCLEOTIDE SEQUENCE</scope>
    <source>
        <strain evidence="1">C57BL/6J</strain>
        <tissue evidence="1">Inner ear</tissue>
    </source>
</reference>
<reference evidence="1" key="6">
    <citation type="submission" date="2004-03" db="EMBL/GenBank/DDBJ databases">
        <authorList>
            <person name="Arakawa T."/>
            <person name="Carninci P."/>
            <person name="Fukuda S."/>
            <person name="Hashizume W."/>
            <person name="Hayashida K."/>
            <person name="Hori F."/>
            <person name="Iida J."/>
            <person name="Imamura K."/>
            <person name="Imotani K."/>
            <person name="Itoh M."/>
            <person name="Kanagawa S."/>
            <person name="Kawai J."/>
            <person name="Kojima M."/>
            <person name="Konno H."/>
            <person name="Murata M."/>
            <person name="Nakamura M."/>
            <person name="Ninomiya N."/>
            <person name="Nishiyori H."/>
            <person name="Nomura K."/>
            <person name="Ohno M."/>
            <person name="Sakazume N."/>
            <person name="Sano H."/>
            <person name="Sasaki D."/>
            <person name="Shibata K."/>
            <person name="Shiraki T."/>
            <person name="Tagami M."/>
            <person name="Tagami Y."/>
            <person name="Waki K."/>
            <person name="Watahiki A."/>
            <person name="Muramatsu M."/>
            <person name="Hayashizaki Y."/>
        </authorList>
    </citation>
    <scope>NUCLEOTIDE SEQUENCE</scope>
    <source>
        <strain evidence="1">C57BL/6J</strain>
        <tissue evidence="1">Inner ear</tissue>
    </source>
</reference>
<gene>
    <name evidence="2" type="primary">Gm10612</name>
</gene>
<evidence type="ECO:0000313" key="1">
    <source>
        <dbReference type="EMBL" id="BAE34526.1"/>
    </source>
</evidence>
<proteinExistence type="evidence at transcript level"/>
<reference evidence="1" key="8">
    <citation type="journal article" date="2005" name="Science">
        <title>Antisense Transcription in the Mammalian Transcriptome.</title>
        <authorList>
            <consortium name="RIKEN Genome Exploration Research Group and Genome Science Group (Genome Network Project Core Group) and the FANTOM Consortium"/>
        </authorList>
    </citation>
    <scope>NUCLEOTIDE SEQUENCE</scope>
    <source>
        <strain evidence="1">C57BL/6J</strain>
        <tissue evidence="1">Inner ear</tissue>
    </source>
</reference>
<sequence length="114" mass="12358">MPGTWSCRWSRRLMVPGAGGSWPASRAHPEAPFLISWGLERTGGLEELWRLGARASVPWRLQALSSHYSRQSWVVALVGGWESAGPHVTRGGLGDSMGEVLLQPSGVRQPAVSQ</sequence>
<protein>
    <submittedName>
        <fullName evidence="1">Uncharacterized protein</fullName>
    </submittedName>
</protein>
<dbReference type="AGR" id="MGI:3708796"/>
<reference evidence="1" key="5">
    <citation type="journal article" date="2002" name="Nature">
        <title>Analysis of the mouse transcriptome based on functional annotation of 60,770 full-length cDNAs.</title>
        <authorList>
            <consortium name="The FANTOM Consortium and the RIKEN Genome Exploration Research Group Phase I and II Team"/>
        </authorList>
    </citation>
    <scope>NUCLEOTIDE SEQUENCE</scope>
    <source>
        <strain evidence="1">C57BL/6J</strain>
        <tissue evidence="1">Inner ear</tissue>
    </source>
</reference>
<reference evidence="1" key="2">
    <citation type="journal article" date="2000" name="Genome Res.">
        <title>Normalization and subtraction of cap-trapper-selected cDNAs to prepare full-length cDNA libraries for rapid discovery of new genes.</title>
        <authorList>
            <person name="Carninci P."/>
            <person name="Shibata Y."/>
            <person name="Hayatsu N."/>
            <person name="Sugahara Y."/>
            <person name="Shibata K."/>
            <person name="Itoh M."/>
            <person name="Konno H."/>
            <person name="Okazaki Y."/>
            <person name="Muramatsu M."/>
            <person name="Hayashizaki Y."/>
        </authorList>
    </citation>
    <scope>NUCLEOTIDE SEQUENCE</scope>
    <source>
        <strain evidence="1">C57BL/6J</strain>
        <tissue evidence="1">Inner ear</tissue>
    </source>
</reference>
<name>Q3TYN6_MOUSE</name>
<reference evidence="1" key="7">
    <citation type="journal article" date="2005" name="Science">
        <title>The Transcriptional Landscape of the Mammalian Genome.</title>
        <authorList>
            <consortium name="The FANTOM Consortium"/>
            <consortium name="Riken Genome Exploration Research Group and Genome Science Group (Genome Network Project Core Group)"/>
        </authorList>
    </citation>
    <scope>NUCLEOTIDE SEQUENCE</scope>
    <source>
        <strain evidence="1">C57BL/6J</strain>
        <tissue evidence="1">Inner ear</tissue>
    </source>
</reference>
<dbReference type="AlphaFoldDB" id="Q3TYN6"/>
<reference evidence="1" key="4">
    <citation type="journal article" date="2001" name="Nature">
        <title>Functional annotation of a full-length mouse cDNA collection.</title>
        <authorList>
            <consortium name="The RIKEN Genome Exploration Research Group Phase II Team and the FANTOM Consortium"/>
        </authorList>
    </citation>
    <scope>NUCLEOTIDE SEQUENCE</scope>
    <source>
        <strain evidence="1">C57BL/6J</strain>
        <tissue evidence="1">Inner ear</tissue>
    </source>
</reference>
<evidence type="ECO:0000313" key="2">
    <source>
        <dbReference type="MGI" id="MGI:3708796"/>
    </source>
</evidence>
<accession>Q3TYN6</accession>
<organism evidence="1">
    <name type="scientific">Mus musculus</name>
    <name type="common">Mouse</name>
    <dbReference type="NCBI Taxonomy" id="10090"/>
    <lineage>
        <taxon>Eukaryota</taxon>
        <taxon>Metazoa</taxon>
        <taxon>Chordata</taxon>
        <taxon>Craniata</taxon>
        <taxon>Vertebrata</taxon>
        <taxon>Euteleostomi</taxon>
        <taxon>Mammalia</taxon>
        <taxon>Eutheria</taxon>
        <taxon>Euarchontoglires</taxon>
        <taxon>Glires</taxon>
        <taxon>Rodentia</taxon>
        <taxon>Myomorpha</taxon>
        <taxon>Muroidea</taxon>
        <taxon>Muridae</taxon>
        <taxon>Murinae</taxon>
        <taxon>Mus</taxon>
        <taxon>Mus</taxon>
    </lineage>
</organism>
<dbReference type="EMBL" id="AK158469">
    <property type="protein sequence ID" value="BAE34526.1"/>
    <property type="molecule type" value="mRNA"/>
</dbReference>
<reference evidence="1" key="3">
    <citation type="journal article" date="2000" name="Genome Res.">
        <title>RIKEN integrated sequence analysis (RISA) system--384-format sequencing pipeline with 384 multicapillary sequencer.</title>
        <authorList>
            <person name="Shibata K."/>
            <person name="Itoh M."/>
            <person name="Aizawa K."/>
            <person name="Nagaoka S."/>
            <person name="Sasaki N."/>
            <person name="Carninci P."/>
            <person name="Konno H."/>
            <person name="Akiyama J."/>
            <person name="Nishi K."/>
            <person name="Kitsunai T."/>
            <person name="Tashiro H."/>
            <person name="Itoh M."/>
            <person name="Sumi N."/>
            <person name="Ishii Y."/>
            <person name="Nakamura S."/>
            <person name="Hazama M."/>
            <person name="Nishine T."/>
            <person name="Harada A."/>
            <person name="Yamamoto R."/>
            <person name="Matsumoto H."/>
            <person name="Sakaguchi S."/>
            <person name="Ikegami T."/>
            <person name="Kashiwagi K."/>
            <person name="Fujiwake S."/>
            <person name="Inoue K."/>
            <person name="Togawa Y."/>
            <person name="Izawa M."/>
            <person name="Ohara E."/>
            <person name="Watahiki M."/>
            <person name="Yoneda Y."/>
            <person name="Ishikawa T."/>
            <person name="Ozawa K."/>
            <person name="Tanaka T."/>
            <person name="Matsuura S."/>
            <person name="Kawai J."/>
            <person name="Okazaki Y."/>
            <person name="Muramatsu M."/>
            <person name="Inoue Y."/>
            <person name="Kira A."/>
            <person name="Hayashizaki Y."/>
        </authorList>
    </citation>
    <scope>NUCLEOTIDE SEQUENCE</scope>
    <source>
        <strain evidence="1">C57BL/6J</strain>
        <tissue evidence="1">Inner ear</tissue>
    </source>
</reference>
<dbReference type="MGI" id="MGI:3708796">
    <property type="gene designation" value="Gm10612"/>
</dbReference>